<evidence type="ECO:0000313" key="1">
    <source>
        <dbReference type="EMBL" id="VDN99366.1"/>
    </source>
</evidence>
<accession>A0A0R3T8X0</accession>
<protein>
    <submittedName>
        <fullName evidence="3">Transposase</fullName>
    </submittedName>
</protein>
<organism evidence="3">
    <name type="scientific">Rodentolepis nana</name>
    <name type="common">Dwarf tapeworm</name>
    <name type="synonym">Hymenolepis nana</name>
    <dbReference type="NCBI Taxonomy" id="102285"/>
    <lineage>
        <taxon>Eukaryota</taxon>
        <taxon>Metazoa</taxon>
        <taxon>Spiralia</taxon>
        <taxon>Lophotrochozoa</taxon>
        <taxon>Platyhelminthes</taxon>
        <taxon>Cestoda</taxon>
        <taxon>Eucestoda</taxon>
        <taxon>Cyclophyllidea</taxon>
        <taxon>Hymenolepididae</taxon>
        <taxon>Rodentolepis</taxon>
    </lineage>
</organism>
<sequence>MVAAPEVPPIVAELKGPPGGRLVSVLTDVGCTGGKSAKLPPSVTGGKLA</sequence>
<evidence type="ECO:0000313" key="2">
    <source>
        <dbReference type="Proteomes" id="UP000278807"/>
    </source>
</evidence>
<dbReference type="Proteomes" id="UP000278807">
    <property type="component" value="Unassembled WGS sequence"/>
</dbReference>
<proteinExistence type="predicted"/>
<evidence type="ECO:0000313" key="3">
    <source>
        <dbReference type="WBParaSite" id="HNAJ_0000350901-mRNA-1"/>
    </source>
</evidence>
<dbReference type="EMBL" id="UZAE01002075">
    <property type="protein sequence ID" value="VDN99366.1"/>
    <property type="molecule type" value="Genomic_DNA"/>
</dbReference>
<gene>
    <name evidence="1" type="ORF">HNAJ_LOCUS3507</name>
</gene>
<dbReference type="WBParaSite" id="HNAJ_0000350901-mRNA-1">
    <property type="protein sequence ID" value="HNAJ_0000350901-mRNA-1"/>
    <property type="gene ID" value="HNAJ_0000350901"/>
</dbReference>
<dbReference type="AlphaFoldDB" id="A0A0R3T8X0"/>
<reference evidence="1 2" key="2">
    <citation type="submission" date="2018-11" db="EMBL/GenBank/DDBJ databases">
        <authorList>
            <consortium name="Pathogen Informatics"/>
        </authorList>
    </citation>
    <scope>NUCLEOTIDE SEQUENCE [LARGE SCALE GENOMIC DNA]</scope>
</reference>
<keyword evidence="2" id="KW-1185">Reference proteome</keyword>
<reference evidence="3" key="1">
    <citation type="submission" date="2017-02" db="UniProtKB">
        <authorList>
            <consortium name="WormBaseParasite"/>
        </authorList>
    </citation>
    <scope>IDENTIFICATION</scope>
</reference>
<name>A0A0R3T8X0_RODNA</name>